<dbReference type="Proteomes" id="UP000649753">
    <property type="component" value="Unassembled WGS sequence"/>
</dbReference>
<feature type="domain" description="AB hydrolase-1" evidence="6">
    <location>
        <begin position="84"/>
        <end position="238"/>
    </location>
</feature>
<evidence type="ECO:0000259" key="6">
    <source>
        <dbReference type="Pfam" id="PF00561"/>
    </source>
</evidence>
<comment type="caution">
    <text evidence="8">The sequence shown here is derived from an EMBL/GenBank/DDBJ whole genome shotgun (WGS) entry which is preliminary data.</text>
</comment>
<comment type="similarity">
    <text evidence="1">Belongs to the peptidase S33 family.</text>
</comment>
<dbReference type="Gene3D" id="3.40.50.1820">
    <property type="entry name" value="alpha/beta hydrolase"/>
    <property type="match status" value="1"/>
</dbReference>
<evidence type="ECO:0000256" key="4">
    <source>
        <dbReference type="SAM" id="MobiDB-lite"/>
    </source>
</evidence>
<evidence type="ECO:0000313" key="8">
    <source>
        <dbReference type="EMBL" id="MBE1490887.1"/>
    </source>
</evidence>
<dbReference type="Pfam" id="PF00561">
    <property type="entry name" value="Abhydrolase_1"/>
    <property type="match status" value="1"/>
</dbReference>
<feature type="chain" id="PRO_5039387794" evidence="5">
    <location>
        <begin position="23"/>
        <end position="577"/>
    </location>
</feature>
<keyword evidence="2 5" id="KW-0732">Signal</keyword>
<evidence type="ECO:0000256" key="5">
    <source>
        <dbReference type="SAM" id="SignalP"/>
    </source>
</evidence>
<gene>
    <name evidence="8" type="ORF">H4W31_006525</name>
</gene>
<dbReference type="AlphaFoldDB" id="A0A927MBY0"/>
<dbReference type="GO" id="GO:0016787">
    <property type="term" value="F:hydrolase activity"/>
    <property type="evidence" value="ECO:0007669"/>
    <property type="project" value="UniProtKB-KW"/>
</dbReference>
<protein>
    <submittedName>
        <fullName evidence="8">Pimeloyl-ACP methyl ester carboxylesterase</fullName>
    </submittedName>
</protein>
<evidence type="ECO:0000313" key="9">
    <source>
        <dbReference type="Proteomes" id="UP000649753"/>
    </source>
</evidence>
<keyword evidence="3" id="KW-0378">Hydrolase</keyword>
<dbReference type="EMBL" id="JADBEB010000001">
    <property type="protein sequence ID" value="MBE1490887.1"/>
    <property type="molecule type" value="Genomic_DNA"/>
</dbReference>
<name>A0A927MBY0_9ACTN</name>
<evidence type="ECO:0000256" key="2">
    <source>
        <dbReference type="ARBA" id="ARBA00022729"/>
    </source>
</evidence>
<keyword evidence="9" id="KW-1185">Reference proteome</keyword>
<dbReference type="InterPro" id="IPR029058">
    <property type="entry name" value="AB_hydrolase_fold"/>
</dbReference>
<organism evidence="8 9">
    <name type="scientific">Plantactinospora soyae</name>
    <dbReference type="NCBI Taxonomy" id="1544732"/>
    <lineage>
        <taxon>Bacteria</taxon>
        <taxon>Bacillati</taxon>
        <taxon>Actinomycetota</taxon>
        <taxon>Actinomycetes</taxon>
        <taxon>Micromonosporales</taxon>
        <taxon>Micromonosporaceae</taxon>
        <taxon>Plantactinospora</taxon>
    </lineage>
</organism>
<dbReference type="PANTHER" id="PTHR43248:SF29">
    <property type="entry name" value="TRIPEPTIDYL AMINOPEPTIDASE"/>
    <property type="match status" value="1"/>
</dbReference>
<proteinExistence type="inferred from homology"/>
<dbReference type="RefSeq" id="WP_192770088.1">
    <property type="nucleotide sequence ID" value="NZ_JADBEB010000001.1"/>
</dbReference>
<feature type="domain" description="Peptidase S33 tripeptidyl aminopeptidase-like C-terminal" evidence="7">
    <location>
        <begin position="394"/>
        <end position="488"/>
    </location>
</feature>
<sequence>MKWVLAPTVVTAVLMALVPATAGQAQPERSEPNLRWGACADIPDSRLECADLPVPRDYRAPRGEKITIAVSRLKAADPGKRRGIMLLNPGGPGGSGLDLPLYLAETLPAEVLDRYDLIGFDPRGVGRSTPISCGIPETTPIDLVLPYPAPDGSIDRNIAYARATARSCVATAGDLLPHITTANTARDMDRVRAALEESKISYLGYSYGSYLGAVYISLFPERTDRIVLDSAVDPARVWYGVWSSWGEAVALRLPDFTTWAAARDDIYHLGATPGEVERTYYRIAERLDRSPVELPGFTFNGNVFREQTRSGLYDDRSFGDLAEFWQAFSDPANPPTAATVKPTGLAQPAADNGLAVLYGIACGDVSWSRDTGRYARDSAASRRAFPATAGMPANLWPCAFWTHRPVEPPVTVTDRGPRNVLILQNLRDPATSWRNGYGLRRALGDRAAFITVDAGGHGIYGIRSGPCTDAITTEFLVGGRLPARDRFCAGPSPEDVPAAGARSATPGWRPGPWLQHPLLTTVDDGGQTVPPATSSSPTDAGRAGQVRVDDGGASAGPATSTGSTTKTGITRSVFSWY</sequence>
<dbReference type="InterPro" id="IPR000073">
    <property type="entry name" value="AB_hydrolase_1"/>
</dbReference>
<feature type="compositionally biased region" description="Low complexity" evidence="4">
    <location>
        <begin position="551"/>
        <end position="566"/>
    </location>
</feature>
<reference evidence="8" key="1">
    <citation type="submission" date="2020-10" db="EMBL/GenBank/DDBJ databases">
        <title>Sequencing the genomes of 1000 actinobacteria strains.</title>
        <authorList>
            <person name="Klenk H.-P."/>
        </authorList>
    </citation>
    <scope>NUCLEOTIDE SEQUENCE</scope>
    <source>
        <strain evidence="8">DSM 46832</strain>
    </source>
</reference>
<dbReference type="InterPro" id="IPR051601">
    <property type="entry name" value="Serine_prot/Carboxylest_S33"/>
</dbReference>
<evidence type="ECO:0000256" key="3">
    <source>
        <dbReference type="ARBA" id="ARBA00022801"/>
    </source>
</evidence>
<dbReference type="SUPFAM" id="SSF53474">
    <property type="entry name" value="alpha/beta-Hydrolases"/>
    <property type="match status" value="1"/>
</dbReference>
<dbReference type="Pfam" id="PF08386">
    <property type="entry name" value="Abhydrolase_4"/>
    <property type="match status" value="1"/>
</dbReference>
<evidence type="ECO:0000259" key="7">
    <source>
        <dbReference type="Pfam" id="PF08386"/>
    </source>
</evidence>
<evidence type="ECO:0000256" key="1">
    <source>
        <dbReference type="ARBA" id="ARBA00010088"/>
    </source>
</evidence>
<feature type="signal peptide" evidence="5">
    <location>
        <begin position="1"/>
        <end position="22"/>
    </location>
</feature>
<dbReference type="PANTHER" id="PTHR43248">
    <property type="entry name" value="2-SUCCINYL-6-HYDROXY-2,4-CYCLOHEXADIENE-1-CARBOXYLATE SYNTHASE"/>
    <property type="match status" value="1"/>
</dbReference>
<accession>A0A927MBY0</accession>
<dbReference type="InterPro" id="IPR013595">
    <property type="entry name" value="Pept_S33_TAP-like_C"/>
</dbReference>
<feature type="region of interest" description="Disordered" evidence="4">
    <location>
        <begin position="492"/>
        <end position="566"/>
    </location>
</feature>